<organism evidence="4 5">
    <name type="scientific">Sphingobacterium spiritivorum ATCC 33861</name>
    <dbReference type="NCBI Taxonomy" id="525373"/>
    <lineage>
        <taxon>Bacteria</taxon>
        <taxon>Pseudomonadati</taxon>
        <taxon>Bacteroidota</taxon>
        <taxon>Sphingobacteriia</taxon>
        <taxon>Sphingobacteriales</taxon>
        <taxon>Sphingobacteriaceae</taxon>
        <taxon>Sphingobacterium</taxon>
    </lineage>
</organism>
<keyword evidence="5" id="KW-1185">Reference proteome</keyword>
<dbReference type="SMART" id="SM00490">
    <property type="entry name" value="HELICc"/>
    <property type="match status" value="1"/>
</dbReference>
<dbReference type="RefSeq" id="WP_003001781.1">
    <property type="nucleotide sequence ID" value="NZ_GL379777.1"/>
</dbReference>
<dbReference type="EMBL" id="ACHA02000015">
    <property type="protein sequence ID" value="EFK55695.1"/>
    <property type="molecule type" value="Genomic_DNA"/>
</dbReference>
<dbReference type="HOGENOM" id="CLU_008466_1_0_10"/>
<dbReference type="InterPro" id="IPR001650">
    <property type="entry name" value="Helicase_C-like"/>
</dbReference>
<proteinExistence type="predicted"/>
<dbReference type="GO" id="GO:0004386">
    <property type="term" value="F:helicase activity"/>
    <property type="evidence" value="ECO:0007669"/>
    <property type="project" value="UniProtKB-KW"/>
</dbReference>
<keyword evidence="4" id="KW-0347">Helicase</keyword>
<dbReference type="InterPro" id="IPR000330">
    <property type="entry name" value="SNF2_N"/>
</dbReference>
<dbReference type="PANTHER" id="PTHR45766:SF6">
    <property type="entry name" value="SWI_SNF-RELATED MATRIX-ASSOCIATED ACTIN-DEPENDENT REGULATOR OF CHROMATIN SUBFAMILY A-LIKE PROTEIN 1"/>
    <property type="match status" value="1"/>
</dbReference>
<dbReference type="Proteomes" id="UP000006258">
    <property type="component" value="Unassembled WGS sequence"/>
</dbReference>
<gene>
    <name evidence="4" type="ORF">HMPREF0766_14470</name>
</gene>
<evidence type="ECO:0000259" key="2">
    <source>
        <dbReference type="PROSITE" id="PS51192"/>
    </source>
</evidence>
<evidence type="ECO:0000313" key="5">
    <source>
        <dbReference type="Proteomes" id="UP000006258"/>
    </source>
</evidence>
<dbReference type="InterPro" id="IPR014001">
    <property type="entry name" value="Helicase_ATP-bd"/>
</dbReference>
<dbReference type="Pfam" id="PF13091">
    <property type="entry name" value="PLDc_2"/>
    <property type="match status" value="1"/>
</dbReference>
<dbReference type="STRING" id="525373.HMPREF0766_14470"/>
<dbReference type="Gene3D" id="3.30.870.10">
    <property type="entry name" value="Endonuclease Chain A"/>
    <property type="match status" value="1"/>
</dbReference>
<keyword evidence="4" id="KW-0547">Nucleotide-binding</keyword>
<dbReference type="OrthoDB" id="9814088at2"/>
<dbReference type="InterPro" id="IPR049730">
    <property type="entry name" value="SNF2/RAD54-like_C"/>
</dbReference>
<feature type="domain" description="Helicase ATP-binding" evidence="2">
    <location>
        <begin position="260"/>
        <end position="413"/>
    </location>
</feature>
<dbReference type="Pfam" id="PF00271">
    <property type="entry name" value="Helicase_C"/>
    <property type="match status" value="1"/>
</dbReference>
<dbReference type="CDD" id="cd18793">
    <property type="entry name" value="SF2_C_SNF"/>
    <property type="match status" value="1"/>
</dbReference>
<dbReference type="GO" id="GO:0016787">
    <property type="term" value="F:hydrolase activity"/>
    <property type="evidence" value="ECO:0007669"/>
    <property type="project" value="UniProtKB-KW"/>
</dbReference>
<dbReference type="AlphaFoldDB" id="D7VU00"/>
<dbReference type="SMART" id="SM00487">
    <property type="entry name" value="DEXDc"/>
    <property type="match status" value="1"/>
</dbReference>
<accession>D7VU00</accession>
<dbReference type="eggNOG" id="COG3886">
    <property type="taxonomic scope" value="Bacteria"/>
</dbReference>
<dbReference type="eggNOG" id="COG0553">
    <property type="taxonomic scope" value="Bacteria"/>
</dbReference>
<comment type="caution">
    <text evidence="4">The sequence shown here is derived from an EMBL/GenBank/DDBJ whole genome shotgun (WGS) entry which is preliminary data.</text>
</comment>
<dbReference type="PROSITE" id="PS51194">
    <property type="entry name" value="HELICASE_CTER"/>
    <property type="match status" value="1"/>
</dbReference>
<keyword evidence="4" id="KW-0067">ATP-binding</keyword>
<evidence type="ECO:0000256" key="1">
    <source>
        <dbReference type="ARBA" id="ARBA00022801"/>
    </source>
</evidence>
<dbReference type="SUPFAM" id="SSF56024">
    <property type="entry name" value="Phospholipase D/nuclease"/>
    <property type="match status" value="1"/>
</dbReference>
<evidence type="ECO:0000259" key="3">
    <source>
        <dbReference type="PROSITE" id="PS51194"/>
    </source>
</evidence>
<sequence length="1087" mass="125850">MSTKFFTNEEQNTLLKKIEGIFKHKSIYFLDALVGYFRASGYFQIREFVESAQEIRILVGINIDSLVYQADQQGVLFDGNTEKAQEEFFQEVKKNIQEAEYDKTVEDGMFQLIKDITTGKVKIKIHPKQNIHAKIYIFREKEKHDHGYGSVITGSSNLTDAGLSKNFEFNVELRDNTDIDFATQTFEKLWEEAVPVDMESIEKLKKETYLNDNYTPYEVYLKFLIEYFGKSIEFDPNSISDLPKGFKRLSYQVDAVNDGFSKMMKHNGFFLSDVVGLGKTIVSTLIAKKYFYTNGFPEHRSRTLIIVPPALKDNWIETIEKFNLDNVKIITNGSLHKINDATIYDLIIVDEAHKFRSDTAGMYNELQKICKTPTRRALPDGTTVPKRVILVSATPLNNRPEDIANQVYLFQNSKESTLETGNLQHFFRQQIDAYKKLKNESDIVKIQAGVKKIYEKIRTKVIEPLIVRRTRTDLEVHPLYKEDLDKQGIKFPKVDKPKKILYELEPHLEDLYDKTIFVLSHETRGLKYNRYRAIGFLKPHKKSKYKQADMISTQLAKIMKTLLVKRIDSSFYAFKQSLFRFTKATEAMVTMFENGRIFIAPNLPVSDMINEGKEEELMDLVLEKSIEDPTIDICEPDDFEYDFLPGLQHDLKLLKELSAEWEQVNEDPKLEVFVKYLKDILLSKAINPESKLVVFSESKETTGYLEKELPKYISASILSVDSKSRKDRMPTVRKNFDANLPKVEQEDNYSIILTTEVLAEGINLHRSNVIVNYDTPWNSTRLMQRIGRVNRIGSTADEVHVYNFYPTAKVNNDIELEKKAIMKLQSFHAALGEDSQIYSPDEETETFGLFDKGVEEEKDEKLAYLMMIRDIKEKTPGIFKQIKNMPLRARVGRKNKDLNQSTICYIKDSKRDAFIKVKDNDDTEELTFLETVKIFEAEVLEKAISLHNKHHEQVQAGIFLFSDLLEKEKAKDKKIDTTQGPNEKKANAYLDAMLSLPLVNDEERALIIKAKESLRQGKFQNLQRDINKFQRTLKKFPLKPAIILEKVIEILKGYPLMNEEAEQDFERKIIKAKNLSPEIIITESFSE</sequence>
<keyword evidence="1" id="KW-0378">Hydrolase</keyword>
<dbReference type="GeneID" id="95428787"/>
<dbReference type="SUPFAM" id="SSF52540">
    <property type="entry name" value="P-loop containing nucleoside triphosphate hydrolases"/>
    <property type="match status" value="2"/>
</dbReference>
<dbReference type="InterPro" id="IPR025202">
    <property type="entry name" value="PLD-like_dom"/>
</dbReference>
<dbReference type="Gene3D" id="3.40.50.300">
    <property type="entry name" value="P-loop containing nucleotide triphosphate hydrolases"/>
    <property type="match status" value="2"/>
</dbReference>
<protein>
    <submittedName>
        <fullName evidence="4">Helicase C-terminal domain protein</fullName>
    </submittedName>
</protein>
<reference evidence="4" key="1">
    <citation type="submission" date="2010-07" db="EMBL/GenBank/DDBJ databases">
        <authorList>
            <person name="Muzny D."/>
            <person name="Qin X."/>
            <person name="Buhay C."/>
            <person name="Dugan-Rocha S."/>
            <person name="Ding Y."/>
            <person name="Chen G."/>
            <person name="Hawes A."/>
            <person name="Holder M."/>
            <person name="Jhangiani S."/>
            <person name="Johnson A."/>
            <person name="Khan Z."/>
            <person name="Li Z."/>
            <person name="Liu W."/>
            <person name="Liu X."/>
            <person name="Perez L."/>
            <person name="Shen H."/>
            <person name="Wang Q."/>
            <person name="Watt J."/>
            <person name="Xi L."/>
            <person name="Xin Y."/>
            <person name="Zhou J."/>
            <person name="Deng J."/>
            <person name="Jiang H."/>
            <person name="Liu Y."/>
            <person name="Qu J."/>
            <person name="Song X.-Z."/>
            <person name="Zhang L."/>
            <person name="Villasana D."/>
            <person name="Johnson A."/>
            <person name="Liu J."/>
            <person name="Liyanage D."/>
            <person name="Lorensuhewa L."/>
            <person name="Robinson T."/>
            <person name="Song A."/>
            <person name="Song B.-B."/>
            <person name="Dinh H."/>
            <person name="Thornton R."/>
            <person name="Coyle M."/>
            <person name="Francisco L."/>
            <person name="Jackson L."/>
            <person name="Javaid M."/>
            <person name="Korchina V."/>
            <person name="Kovar C."/>
            <person name="Mata R."/>
            <person name="Mathew T."/>
            <person name="Ngo R."/>
            <person name="Nguyen L."/>
            <person name="Nguyen N."/>
            <person name="Okwuonu G."/>
            <person name="Ongeri F."/>
            <person name="Pham C."/>
            <person name="Simmons D."/>
            <person name="Wilczek-Boney K."/>
            <person name="Hale W."/>
            <person name="Jakkamsetti A."/>
            <person name="Pham P."/>
            <person name="Ruth R."/>
            <person name="San Lucas F."/>
            <person name="Warren J."/>
            <person name="Zhang J."/>
            <person name="Zhao Z."/>
            <person name="Zhou C."/>
            <person name="Zhu D."/>
            <person name="Lee S."/>
            <person name="Bess C."/>
            <person name="Blankenburg K."/>
            <person name="Forbes L."/>
            <person name="Fu Q."/>
            <person name="Gubbala S."/>
            <person name="Hirani K."/>
            <person name="Jayaseelan J.C."/>
            <person name="Lara F."/>
            <person name="Munidasa M."/>
            <person name="Palculict T."/>
            <person name="Patil S."/>
            <person name="Pu L.-L."/>
            <person name="Saada N."/>
            <person name="Tang L."/>
            <person name="Weissenberger G."/>
            <person name="Zhu Y."/>
            <person name="Hemphill L."/>
            <person name="Shang Y."/>
            <person name="Youmans B."/>
            <person name="Ayvaz T."/>
            <person name="Ross M."/>
            <person name="Santibanez J."/>
            <person name="Aqrawi P."/>
            <person name="Gross S."/>
            <person name="Joshi V."/>
            <person name="Fowler G."/>
            <person name="Nazareth L."/>
            <person name="Reid J."/>
            <person name="Worley K."/>
            <person name="Petrosino J."/>
            <person name="Highlander S."/>
            <person name="Gibbs R."/>
        </authorList>
    </citation>
    <scope>NUCLEOTIDE SEQUENCE [LARGE SCALE GENOMIC DNA]</scope>
    <source>
        <strain evidence="4">ATCC 33861</strain>
    </source>
</reference>
<dbReference type="PROSITE" id="PS51192">
    <property type="entry name" value="HELICASE_ATP_BIND_1"/>
    <property type="match status" value="1"/>
</dbReference>
<dbReference type="PANTHER" id="PTHR45766">
    <property type="entry name" value="DNA ANNEALING HELICASE AND ENDONUCLEASE ZRANB3 FAMILY MEMBER"/>
    <property type="match status" value="1"/>
</dbReference>
<dbReference type="Pfam" id="PF00176">
    <property type="entry name" value="SNF2-rel_dom"/>
    <property type="match status" value="1"/>
</dbReference>
<feature type="domain" description="Helicase C-terminal" evidence="3">
    <location>
        <begin position="676"/>
        <end position="845"/>
    </location>
</feature>
<evidence type="ECO:0000313" key="4">
    <source>
        <dbReference type="EMBL" id="EFK55695.1"/>
    </source>
</evidence>
<dbReference type="CDD" id="cd09178">
    <property type="entry name" value="PLDc_N_Snf2_like"/>
    <property type="match status" value="1"/>
</dbReference>
<dbReference type="InterPro" id="IPR027417">
    <property type="entry name" value="P-loop_NTPase"/>
</dbReference>
<name>D7VU00_SPHSI</name>